<evidence type="ECO:0000313" key="3">
    <source>
        <dbReference type="Proteomes" id="UP000325395"/>
    </source>
</evidence>
<sequence length="69" mass="7650">MLCMRMADTTLRGFYAPVRPCIYTNILRSSLGSEWTFPTLIIALQNGSNSLGSILFSFFSVTLGLLGVW</sequence>
<name>A0ABQ6WKJ4_9EURO</name>
<gene>
    <name evidence="2" type="ORF">BDV36DRAFT_256423</name>
</gene>
<keyword evidence="1" id="KW-0812">Transmembrane</keyword>
<keyword evidence="1" id="KW-1133">Transmembrane helix</keyword>
<protein>
    <submittedName>
        <fullName evidence="2">Uncharacterized protein</fullName>
    </submittedName>
</protein>
<feature type="transmembrane region" description="Helical" evidence="1">
    <location>
        <begin position="50"/>
        <end position="68"/>
    </location>
</feature>
<organism evidence="2 3">
    <name type="scientific">Aspergillus pseudocaelatus</name>
    <dbReference type="NCBI Taxonomy" id="1825620"/>
    <lineage>
        <taxon>Eukaryota</taxon>
        <taxon>Fungi</taxon>
        <taxon>Dikarya</taxon>
        <taxon>Ascomycota</taxon>
        <taxon>Pezizomycotina</taxon>
        <taxon>Eurotiomycetes</taxon>
        <taxon>Eurotiomycetidae</taxon>
        <taxon>Eurotiales</taxon>
        <taxon>Aspergillaceae</taxon>
        <taxon>Aspergillus</taxon>
        <taxon>Aspergillus subgen. Circumdati</taxon>
    </lineage>
</organism>
<keyword evidence="1" id="KW-0472">Membrane</keyword>
<proteinExistence type="predicted"/>
<reference evidence="2 3" key="1">
    <citation type="submission" date="2019-04" db="EMBL/GenBank/DDBJ databases">
        <authorList>
            <consortium name="DOE Joint Genome Institute"/>
            <person name="Mondo S."/>
            <person name="Kjaerbolling I."/>
            <person name="Vesth T."/>
            <person name="Frisvad J.C."/>
            <person name="Nybo J.L."/>
            <person name="Theobald S."/>
            <person name="Kildgaard S."/>
            <person name="Isbrandt T."/>
            <person name="Kuo A."/>
            <person name="Sato A."/>
            <person name="Lyhne E.K."/>
            <person name="Kogle M.E."/>
            <person name="Wiebenga A."/>
            <person name="Kun R.S."/>
            <person name="Lubbers R.J."/>
            <person name="Makela M.R."/>
            <person name="Barry K."/>
            <person name="Chovatia M."/>
            <person name="Clum A."/>
            <person name="Daum C."/>
            <person name="Haridas S."/>
            <person name="He G."/>
            <person name="LaButti K."/>
            <person name="Lipzen A."/>
            <person name="Riley R."/>
            <person name="Salamov A."/>
            <person name="Simmons B.A."/>
            <person name="Magnuson J.K."/>
            <person name="Henrissat B."/>
            <person name="Mortensen U.H."/>
            <person name="Larsen T.O."/>
            <person name="Devries R.P."/>
            <person name="Grigoriev I.V."/>
            <person name="Machida M."/>
            <person name="Baker S.E."/>
            <person name="Andersen M.R."/>
            <person name="Cantor M.N."/>
            <person name="Hua S.X."/>
        </authorList>
    </citation>
    <scope>NUCLEOTIDE SEQUENCE [LARGE SCALE GENOMIC DNA]</scope>
    <source>
        <strain evidence="2 3">CBS 117616</strain>
    </source>
</reference>
<accession>A0ABQ6WKJ4</accession>
<evidence type="ECO:0000256" key="1">
    <source>
        <dbReference type="SAM" id="Phobius"/>
    </source>
</evidence>
<dbReference type="EMBL" id="ML735736">
    <property type="protein sequence ID" value="KAE8417575.1"/>
    <property type="molecule type" value="Genomic_DNA"/>
</dbReference>
<evidence type="ECO:0000313" key="2">
    <source>
        <dbReference type="EMBL" id="KAE8417575.1"/>
    </source>
</evidence>
<keyword evidence="3" id="KW-1185">Reference proteome</keyword>
<dbReference type="Proteomes" id="UP000325395">
    <property type="component" value="Unassembled WGS sequence"/>
</dbReference>